<dbReference type="Pfam" id="PF05540">
    <property type="entry name" value="Serpulina_VSP"/>
    <property type="match status" value="1"/>
</dbReference>
<dbReference type="InterPro" id="IPR008838">
    <property type="entry name" value="Variable_surface_protein_TREHY"/>
</dbReference>
<organism evidence="1 2">
    <name type="scientific">Brachyspira pilosicoli</name>
    <name type="common">Serpulina pilosicoli</name>
    <dbReference type="NCBI Taxonomy" id="52584"/>
    <lineage>
        <taxon>Bacteria</taxon>
        <taxon>Pseudomonadati</taxon>
        <taxon>Spirochaetota</taxon>
        <taxon>Spirochaetia</taxon>
        <taxon>Brachyspirales</taxon>
        <taxon>Brachyspiraceae</taxon>
        <taxon>Brachyspira</taxon>
    </lineage>
</organism>
<dbReference type="AlphaFoldDB" id="A0AAJ6GCX1"/>
<accession>A0AAJ6GCX1</accession>
<gene>
    <name evidence="1" type="ORF">NEH99_09865</name>
</gene>
<evidence type="ECO:0000313" key="1">
    <source>
        <dbReference type="EMBL" id="WIH94591.1"/>
    </source>
</evidence>
<proteinExistence type="predicted"/>
<sequence>MKKVLLTAIALLTIASTSVFGYYGANSGWIDFLVDANQLRFRVRQMGFVLGNDMIRGVVGVRDESETSFGAIFDSTTYAPNGTTKQFLNFIPTVSAGIGYTSDIFSIGVGYNYRYHHTTFNGLTKNGYGLSEHTPVLTMTAMNDSLRIAIPIQVAVKNADIAAATDGYKYLGVSMDPQIRYYTGIEAFNEIRLYVKYGINQTEATGLSKQKGESFGFDFRAYFGATVGDVALKPFLKVTYDTALGAKGKVAYKLADIANPATGSYSDTYGVKSSSGVLFVDAGAGAGYEHNPWALNILPTLGMSANSDIVSIYVEAGLGYGAVDTGYKFNAANAANTGILHSMRWNAYGEIYINPVKDLQWYFEAEIGNGGGAFAKNTLQFNGATGITWYLPAL</sequence>
<reference evidence="1" key="1">
    <citation type="submission" date="2022-06" db="EMBL/GenBank/DDBJ databases">
        <title>Brachyspira pilosicoli from pigs in Switzerland.</title>
        <authorList>
            <person name="Schmitt S."/>
            <person name="Arnold M."/>
            <person name="Rossano A."/>
            <person name="Perreten V."/>
        </authorList>
    </citation>
    <scope>NUCLEOTIDE SEQUENCE</scope>
    <source>
        <strain evidence="1">MEI4028</strain>
    </source>
</reference>
<evidence type="ECO:0000313" key="2">
    <source>
        <dbReference type="Proteomes" id="UP001242021"/>
    </source>
</evidence>
<name>A0AAJ6GCX1_BRAPL</name>
<dbReference type="Proteomes" id="UP001242021">
    <property type="component" value="Chromosome"/>
</dbReference>
<dbReference type="RefSeq" id="WP_284602657.1">
    <property type="nucleotide sequence ID" value="NZ_CP098752.1"/>
</dbReference>
<dbReference type="EMBL" id="CP098754">
    <property type="protein sequence ID" value="WIH94591.1"/>
    <property type="molecule type" value="Genomic_DNA"/>
</dbReference>
<protein>
    <submittedName>
        <fullName evidence="1">Variable surface family protein</fullName>
    </submittedName>
</protein>